<name>A0A841GRA8_9BACT</name>
<comment type="caution">
    <text evidence="1">The sequence shown here is derived from an EMBL/GenBank/DDBJ whole genome shotgun (WGS) entry which is preliminary data.</text>
</comment>
<dbReference type="Proteomes" id="UP000582837">
    <property type="component" value="Unassembled WGS sequence"/>
</dbReference>
<evidence type="ECO:0000313" key="1">
    <source>
        <dbReference type="EMBL" id="MBB6068779.1"/>
    </source>
</evidence>
<dbReference type="AlphaFoldDB" id="A0A841GRA8"/>
<sequence>MPKTKVAVTIEAGLLDELDLLVRQHRFANRSQAIESAVSEQLTRLRRTRLAEACAMLDPLEERQLAEEGLGADLDAWPEY</sequence>
<dbReference type="RefSeq" id="WP_170031156.1">
    <property type="nucleotide sequence ID" value="NZ_JABDTL010000001.1"/>
</dbReference>
<keyword evidence="2" id="KW-1185">Reference proteome</keyword>
<accession>A0A841GRA8</accession>
<dbReference type="Gene3D" id="1.10.1220.10">
    <property type="entry name" value="Met repressor-like"/>
    <property type="match status" value="1"/>
</dbReference>
<reference evidence="1 2" key="1">
    <citation type="submission" date="2020-08" db="EMBL/GenBank/DDBJ databases">
        <title>Genomic Encyclopedia of Type Strains, Phase IV (KMG-IV): sequencing the most valuable type-strain genomes for metagenomic binning, comparative biology and taxonomic classification.</title>
        <authorList>
            <person name="Goeker M."/>
        </authorList>
    </citation>
    <scope>NUCLEOTIDE SEQUENCE [LARGE SCALE GENOMIC DNA]</scope>
    <source>
        <strain evidence="1 2">DSM 29007</strain>
    </source>
</reference>
<protein>
    <submittedName>
        <fullName evidence="1">Metal-responsive CopG/Arc/MetJ family transcriptional regulator</fullName>
    </submittedName>
</protein>
<organism evidence="1 2">
    <name type="scientific">Longimicrobium terrae</name>
    <dbReference type="NCBI Taxonomy" id="1639882"/>
    <lineage>
        <taxon>Bacteria</taxon>
        <taxon>Pseudomonadati</taxon>
        <taxon>Gemmatimonadota</taxon>
        <taxon>Longimicrobiia</taxon>
        <taxon>Longimicrobiales</taxon>
        <taxon>Longimicrobiaceae</taxon>
        <taxon>Longimicrobium</taxon>
    </lineage>
</organism>
<dbReference type="CDD" id="cd22231">
    <property type="entry name" value="RHH_NikR_HicB-like"/>
    <property type="match status" value="1"/>
</dbReference>
<dbReference type="InterPro" id="IPR010985">
    <property type="entry name" value="Ribbon_hlx_hlx"/>
</dbReference>
<proteinExistence type="predicted"/>
<dbReference type="EMBL" id="JACHIA010000001">
    <property type="protein sequence ID" value="MBB6068779.1"/>
    <property type="molecule type" value="Genomic_DNA"/>
</dbReference>
<dbReference type="SUPFAM" id="SSF47598">
    <property type="entry name" value="Ribbon-helix-helix"/>
    <property type="match status" value="1"/>
</dbReference>
<dbReference type="InterPro" id="IPR013321">
    <property type="entry name" value="Arc_rbn_hlx_hlx"/>
</dbReference>
<gene>
    <name evidence="1" type="ORF">HNQ61_000390</name>
</gene>
<dbReference type="GO" id="GO:0006355">
    <property type="term" value="P:regulation of DNA-templated transcription"/>
    <property type="evidence" value="ECO:0007669"/>
    <property type="project" value="InterPro"/>
</dbReference>
<evidence type="ECO:0000313" key="2">
    <source>
        <dbReference type="Proteomes" id="UP000582837"/>
    </source>
</evidence>